<evidence type="ECO:0000256" key="2">
    <source>
        <dbReference type="ARBA" id="ARBA00005194"/>
    </source>
</evidence>
<dbReference type="PRINTS" id="PR01071">
    <property type="entry name" value="ACOABIOTINCC"/>
</dbReference>
<keyword evidence="5 9" id="KW-0276">Fatty acid metabolism</keyword>
<dbReference type="PROSITE" id="PS50968">
    <property type="entry name" value="BIOTINYL_LIPOYL"/>
    <property type="match status" value="1"/>
</dbReference>
<evidence type="ECO:0000256" key="6">
    <source>
        <dbReference type="ARBA" id="ARBA00023098"/>
    </source>
</evidence>
<dbReference type="NCBIfam" id="TIGR00531">
    <property type="entry name" value="BCCP"/>
    <property type="match status" value="1"/>
</dbReference>
<protein>
    <recommendedName>
        <fullName evidence="3 9">Biotin carboxyl carrier protein of acetyl-CoA carboxylase</fullName>
    </recommendedName>
</protein>
<accession>A0A7Y0BPK7</accession>
<comment type="caution">
    <text evidence="11">The sequence shown here is derived from an EMBL/GenBank/DDBJ whole genome shotgun (WGS) entry which is preliminary data.</text>
</comment>
<dbReference type="InterPro" id="IPR050709">
    <property type="entry name" value="Biotin_Carboxyl_Carrier/Decarb"/>
</dbReference>
<keyword evidence="8 9" id="KW-0092">Biotin</keyword>
<evidence type="ECO:0000256" key="7">
    <source>
        <dbReference type="ARBA" id="ARBA00023160"/>
    </source>
</evidence>
<evidence type="ECO:0000256" key="3">
    <source>
        <dbReference type="ARBA" id="ARBA00017562"/>
    </source>
</evidence>
<keyword evidence="6 9" id="KW-0443">Lipid metabolism</keyword>
<dbReference type="GO" id="GO:0006633">
    <property type="term" value="P:fatty acid biosynthetic process"/>
    <property type="evidence" value="ECO:0007669"/>
    <property type="project" value="UniProtKB-UniPathway"/>
</dbReference>
<feature type="domain" description="Lipoyl-binding" evidence="10">
    <location>
        <begin position="85"/>
        <end position="161"/>
    </location>
</feature>
<dbReference type="RefSeq" id="WP_169493509.1">
    <property type="nucleotide sequence ID" value="NZ_JABBGM010000004.1"/>
</dbReference>
<evidence type="ECO:0000313" key="11">
    <source>
        <dbReference type="EMBL" id="NML94257.1"/>
    </source>
</evidence>
<dbReference type="Pfam" id="PF00364">
    <property type="entry name" value="Biotin_lipoyl"/>
    <property type="match status" value="1"/>
</dbReference>
<evidence type="ECO:0000256" key="9">
    <source>
        <dbReference type="RuleBase" id="RU364072"/>
    </source>
</evidence>
<dbReference type="Gene3D" id="2.40.50.100">
    <property type="match status" value="1"/>
</dbReference>
<dbReference type="InterPro" id="IPR001882">
    <property type="entry name" value="Biotin_BS"/>
</dbReference>
<dbReference type="PANTHER" id="PTHR45266">
    <property type="entry name" value="OXALOACETATE DECARBOXYLASE ALPHA CHAIN"/>
    <property type="match status" value="1"/>
</dbReference>
<dbReference type="EMBL" id="JABBGM010000004">
    <property type="protein sequence ID" value="NML94257.1"/>
    <property type="molecule type" value="Genomic_DNA"/>
</dbReference>
<dbReference type="AlphaFoldDB" id="A0A7Y0BPK7"/>
<reference evidence="11 12" key="1">
    <citation type="submission" date="2020-04" db="EMBL/GenBank/DDBJ databases">
        <title>Novosphingobium sp. TW-4 isolated from soil.</title>
        <authorList>
            <person name="Dahal R.H."/>
            <person name="Chaudhary D.K."/>
        </authorList>
    </citation>
    <scope>NUCLEOTIDE SEQUENCE [LARGE SCALE GENOMIC DNA]</scope>
    <source>
        <strain evidence="11 12">TW-4</strain>
    </source>
</reference>
<dbReference type="PANTHER" id="PTHR45266:SF3">
    <property type="entry name" value="OXALOACETATE DECARBOXYLASE ALPHA CHAIN"/>
    <property type="match status" value="1"/>
</dbReference>
<keyword evidence="7 9" id="KW-0275">Fatty acid biosynthesis</keyword>
<dbReference type="InterPro" id="IPR000089">
    <property type="entry name" value="Biotin_lipoyl"/>
</dbReference>
<dbReference type="InterPro" id="IPR001249">
    <property type="entry name" value="AcCoA_biotinCC"/>
</dbReference>
<comment type="function">
    <text evidence="1 9">This protein is a component of the acetyl coenzyme A carboxylase complex; first, biotin carboxylase catalyzes the carboxylation of the carrier protein and then the transcarboxylase transfers the carboxyl group to form malonyl-CoA.</text>
</comment>
<evidence type="ECO:0000256" key="1">
    <source>
        <dbReference type="ARBA" id="ARBA00003761"/>
    </source>
</evidence>
<evidence type="ECO:0000256" key="8">
    <source>
        <dbReference type="ARBA" id="ARBA00023267"/>
    </source>
</evidence>
<gene>
    <name evidence="11" type="primary">accB</name>
    <name evidence="11" type="ORF">HHL27_11335</name>
</gene>
<comment type="pathway">
    <text evidence="2 9">Lipid metabolism; fatty acid biosynthesis.</text>
</comment>
<sequence length="161" mass="16116">MGNDRGDKAGTMAIDSALVRELAELLADTGLSEIEVEDGERKIRVARTLTAAAAPVTYAAPPAAPAPAAAAPAAAPEAAPAADHANALKSPMVGTAYLAAEPGAPNFVSVGQAVKAGETLLIIEAMKVMNAITAPAAGTVKAILVENAQPVEFDQPLVVIA</sequence>
<dbReference type="FunFam" id="2.40.50.100:FF:000003">
    <property type="entry name" value="Acetyl-CoA carboxylase biotin carboxyl carrier protein"/>
    <property type="match status" value="1"/>
</dbReference>
<evidence type="ECO:0000313" key="12">
    <source>
        <dbReference type="Proteomes" id="UP000583556"/>
    </source>
</evidence>
<dbReference type="Proteomes" id="UP000583556">
    <property type="component" value="Unassembled WGS sequence"/>
</dbReference>
<dbReference type="GO" id="GO:0003989">
    <property type="term" value="F:acetyl-CoA carboxylase activity"/>
    <property type="evidence" value="ECO:0007669"/>
    <property type="project" value="InterPro"/>
</dbReference>
<dbReference type="PROSITE" id="PS00188">
    <property type="entry name" value="BIOTIN"/>
    <property type="match status" value="1"/>
</dbReference>
<dbReference type="UniPathway" id="UPA00094"/>
<organism evidence="11 12">
    <name type="scientific">Novosphingobium olei</name>
    <dbReference type="NCBI Taxonomy" id="2728851"/>
    <lineage>
        <taxon>Bacteria</taxon>
        <taxon>Pseudomonadati</taxon>
        <taxon>Pseudomonadota</taxon>
        <taxon>Alphaproteobacteria</taxon>
        <taxon>Sphingomonadales</taxon>
        <taxon>Sphingomonadaceae</taxon>
        <taxon>Novosphingobium</taxon>
    </lineage>
</organism>
<keyword evidence="12" id="KW-1185">Reference proteome</keyword>
<dbReference type="InterPro" id="IPR011053">
    <property type="entry name" value="Single_hybrid_motif"/>
</dbReference>
<evidence type="ECO:0000256" key="5">
    <source>
        <dbReference type="ARBA" id="ARBA00022832"/>
    </source>
</evidence>
<dbReference type="CDD" id="cd06850">
    <property type="entry name" value="biotinyl_domain"/>
    <property type="match status" value="1"/>
</dbReference>
<dbReference type="GO" id="GO:0009317">
    <property type="term" value="C:acetyl-CoA carboxylase complex"/>
    <property type="evidence" value="ECO:0007669"/>
    <property type="project" value="InterPro"/>
</dbReference>
<evidence type="ECO:0000259" key="10">
    <source>
        <dbReference type="PROSITE" id="PS50968"/>
    </source>
</evidence>
<evidence type="ECO:0000256" key="4">
    <source>
        <dbReference type="ARBA" id="ARBA00022516"/>
    </source>
</evidence>
<proteinExistence type="predicted"/>
<name>A0A7Y0BPK7_9SPHN</name>
<dbReference type="SUPFAM" id="SSF51230">
    <property type="entry name" value="Single hybrid motif"/>
    <property type="match status" value="1"/>
</dbReference>
<keyword evidence="4 9" id="KW-0444">Lipid biosynthesis</keyword>